<evidence type="ECO:0000259" key="1">
    <source>
        <dbReference type="Pfam" id="PF00557"/>
    </source>
</evidence>
<name>A0A934UVC2_9MICO</name>
<dbReference type="PANTHER" id="PTHR46112">
    <property type="entry name" value="AMINOPEPTIDASE"/>
    <property type="match status" value="1"/>
</dbReference>
<keyword evidence="3" id="KW-0031">Aminopeptidase</keyword>
<dbReference type="InterPro" id="IPR036005">
    <property type="entry name" value="Creatinase/aminopeptidase-like"/>
</dbReference>
<feature type="domain" description="Creatinase N-terminal" evidence="2">
    <location>
        <begin position="46"/>
        <end position="192"/>
    </location>
</feature>
<dbReference type="GO" id="GO:0004177">
    <property type="term" value="F:aminopeptidase activity"/>
    <property type="evidence" value="ECO:0007669"/>
    <property type="project" value="UniProtKB-KW"/>
</dbReference>
<accession>A0A934UVC2</accession>
<comment type="caution">
    <text evidence="3">The sequence shown here is derived from an EMBL/GenBank/DDBJ whole genome shotgun (WGS) entry which is preliminary data.</text>
</comment>
<dbReference type="InterPro" id="IPR000994">
    <property type="entry name" value="Pept_M24"/>
</dbReference>
<organism evidence="3 4">
    <name type="scientific">Leucobacter chromiisoli</name>
    <dbReference type="NCBI Taxonomy" id="2796471"/>
    <lineage>
        <taxon>Bacteria</taxon>
        <taxon>Bacillati</taxon>
        <taxon>Actinomycetota</taxon>
        <taxon>Actinomycetes</taxon>
        <taxon>Micrococcales</taxon>
        <taxon>Microbacteriaceae</taxon>
        <taxon>Leucobacter</taxon>
    </lineage>
</organism>
<dbReference type="InterPro" id="IPR050659">
    <property type="entry name" value="Peptidase_M24B"/>
</dbReference>
<reference evidence="3" key="1">
    <citation type="submission" date="2020-12" db="EMBL/GenBank/DDBJ databases">
        <title>Leucobacter sp. CAS1, isolated from Chromium sludge.</title>
        <authorList>
            <person name="Xu Z."/>
        </authorList>
    </citation>
    <scope>NUCLEOTIDE SEQUENCE</scope>
    <source>
        <strain evidence="3">CSA1</strain>
    </source>
</reference>
<dbReference type="Proteomes" id="UP000608530">
    <property type="component" value="Unassembled WGS sequence"/>
</dbReference>
<keyword evidence="3" id="KW-0645">Protease</keyword>
<evidence type="ECO:0000259" key="2">
    <source>
        <dbReference type="Pfam" id="PF01321"/>
    </source>
</evidence>
<feature type="domain" description="Peptidase M24" evidence="1">
    <location>
        <begin position="201"/>
        <end position="391"/>
    </location>
</feature>
<protein>
    <submittedName>
        <fullName evidence="3">Aminopeptidase P family protein</fullName>
    </submittedName>
</protein>
<keyword evidence="3" id="KW-0378">Hydrolase</keyword>
<proteinExistence type="predicted"/>
<dbReference type="Pfam" id="PF00557">
    <property type="entry name" value="Peptidase_M24"/>
    <property type="match status" value="1"/>
</dbReference>
<dbReference type="Gene3D" id="3.40.350.10">
    <property type="entry name" value="Creatinase/prolidase N-terminal domain"/>
    <property type="match status" value="1"/>
</dbReference>
<dbReference type="Pfam" id="PF01321">
    <property type="entry name" value="Creatinase_N"/>
    <property type="match status" value="1"/>
</dbReference>
<dbReference type="AlphaFoldDB" id="A0A934UVC2"/>
<dbReference type="SUPFAM" id="SSF55920">
    <property type="entry name" value="Creatinase/aminopeptidase"/>
    <property type="match status" value="1"/>
</dbReference>
<dbReference type="RefSeq" id="WP_200116563.1">
    <property type="nucleotide sequence ID" value="NZ_JAEHOH010000029.1"/>
</dbReference>
<gene>
    <name evidence="3" type="ORF">JD276_15450</name>
</gene>
<dbReference type="PANTHER" id="PTHR46112:SF2">
    <property type="entry name" value="XAA-PRO AMINOPEPTIDASE P-RELATED"/>
    <property type="match status" value="1"/>
</dbReference>
<dbReference type="Gene3D" id="3.90.230.10">
    <property type="entry name" value="Creatinase/methionine aminopeptidase superfamily"/>
    <property type="match status" value="1"/>
</dbReference>
<dbReference type="CDD" id="cd01066">
    <property type="entry name" value="APP_MetAP"/>
    <property type="match status" value="1"/>
</dbReference>
<evidence type="ECO:0000313" key="4">
    <source>
        <dbReference type="Proteomes" id="UP000608530"/>
    </source>
</evidence>
<dbReference type="EMBL" id="JAEHOH010000029">
    <property type="protein sequence ID" value="MBK0420424.1"/>
    <property type="molecule type" value="Genomic_DNA"/>
</dbReference>
<sequence>MVKGGEVMVRLSAGDIDFALAELAGLSEVRRELPFPVEEYERRQALTRERMVEAGLDLLVVSSPEGIAWLCGHALRWNKGQSPTAWPALQCLVLRAGQERSILFETAEHEHMIRAYSMVEDFRLSEAEDLDRVLAHIVGELAGEGWLSGVVGVEKWSYIPNRAVGEAMEAALRERGVVDVVDASVLMRRVRSAKSDLELAYIERAAAAVDAGLLALEGVIRPGVREIDLWVELMRGMVAAGGEPAGLHELVTFSHQAGHAFSGQRRLRIGDYIHADPCGVVNHYHMNVAMTWYVGELPEEARRLSEVAAGAYDVLCNVVKAGTTHGEASRALRAYYEDAGSYGTGIHNWTGGYELGLSFPPDWVGEAVFTVGEDDDSEEVFLENQVFNYESIVHYSMIDTFVVGREGSRTLSGLPHGIREVQV</sequence>
<evidence type="ECO:0000313" key="3">
    <source>
        <dbReference type="EMBL" id="MBK0420424.1"/>
    </source>
</evidence>
<dbReference type="SUPFAM" id="SSF53092">
    <property type="entry name" value="Creatinase/prolidase N-terminal domain"/>
    <property type="match status" value="1"/>
</dbReference>
<dbReference type="InterPro" id="IPR029149">
    <property type="entry name" value="Creatin/AminoP/Spt16_N"/>
</dbReference>
<dbReference type="InterPro" id="IPR000587">
    <property type="entry name" value="Creatinase_N"/>
</dbReference>
<keyword evidence="4" id="KW-1185">Reference proteome</keyword>